<name>A0A0H5QWJ3_9EUKA</name>
<feature type="non-terminal residue" evidence="1">
    <location>
        <position position="1"/>
    </location>
</feature>
<dbReference type="EMBL" id="HACM01005891">
    <property type="protein sequence ID" value="CRZ06333.1"/>
    <property type="molecule type" value="Transcribed_RNA"/>
</dbReference>
<reference evidence="1" key="1">
    <citation type="submission" date="2015-04" db="EMBL/GenBank/DDBJ databases">
        <title>The genome sequence of the plant pathogenic Rhizarian Plasmodiophora brassicae reveals insights in its biotrophic life cycle and the origin of chitin synthesis.</title>
        <authorList>
            <person name="Schwelm A."/>
            <person name="Fogelqvist J."/>
            <person name="Knaust A."/>
            <person name="Julke S."/>
            <person name="Lilja T."/>
            <person name="Dhandapani V."/>
            <person name="Bonilla-Rosso G."/>
            <person name="Karlsson M."/>
            <person name="Shevchenko A."/>
            <person name="Choi S.R."/>
            <person name="Kim H.G."/>
            <person name="Park J.Y."/>
            <person name="Lim Y.P."/>
            <person name="Ludwig-Muller J."/>
            <person name="Dixelius C."/>
        </authorList>
    </citation>
    <scope>NUCLEOTIDE SEQUENCE</scope>
    <source>
        <tissue evidence="1">Potato root galls</tissue>
    </source>
</reference>
<protein>
    <submittedName>
        <fullName evidence="1">Uncharacterized protein</fullName>
    </submittedName>
</protein>
<proteinExistence type="predicted"/>
<feature type="non-terminal residue" evidence="1">
    <location>
        <position position="157"/>
    </location>
</feature>
<organism evidence="1">
    <name type="scientific">Spongospora subterranea</name>
    <dbReference type="NCBI Taxonomy" id="70186"/>
    <lineage>
        <taxon>Eukaryota</taxon>
        <taxon>Sar</taxon>
        <taxon>Rhizaria</taxon>
        <taxon>Endomyxa</taxon>
        <taxon>Phytomyxea</taxon>
        <taxon>Plasmodiophorida</taxon>
        <taxon>Plasmodiophoridae</taxon>
        <taxon>Spongospora</taxon>
    </lineage>
</organism>
<sequence length="157" mass="17940">FAISQKYLRSTGTDSQFTPLRTKTLNPAVQICVHYRIKRSIASDTEVCMRMGGEFLRMPEDLMQIANSSRNDKTGGKEIHNMEVESFEGDESVELSGEQMEFLHEPRPLAIDDSISEEGFESQATMRFHINLVKLSQIFGVCTEGYEREFFSLISRM</sequence>
<dbReference type="AlphaFoldDB" id="A0A0H5QWJ3"/>
<accession>A0A0H5QWJ3</accession>
<evidence type="ECO:0000313" key="1">
    <source>
        <dbReference type="EMBL" id="CRZ06333.1"/>
    </source>
</evidence>